<dbReference type="HOGENOM" id="CLU_1985573_0_0_1"/>
<evidence type="ECO:0008006" key="4">
    <source>
        <dbReference type="Google" id="ProtNLM"/>
    </source>
</evidence>
<dbReference type="PaxDb" id="4113-PGSC0003DMT400086617"/>
<sequence length="126" mass="14028">MARPKVPGRNQPPHKHARGIVINKGVAPARATQAKLPPIGGKNTERGKGIIETSQAEESSDKLCRRARVTLIEKKDVEVNPTSSTYIRRIKAEYTRDDTERWRAALVDTSPVVDMEMLQTDTIPLT</sequence>
<dbReference type="EnsemblPlants" id="PGSC0003DMT400086617">
    <property type="protein sequence ID" value="PGSC0003DMT400086617"/>
    <property type="gene ID" value="PGSC0003DMG400036188"/>
</dbReference>
<reference evidence="2" key="2">
    <citation type="submission" date="2015-06" db="UniProtKB">
        <authorList>
            <consortium name="EnsemblPlants"/>
        </authorList>
    </citation>
    <scope>IDENTIFICATION</scope>
    <source>
        <strain evidence="2">DM1-3 516 R44</strain>
    </source>
</reference>
<protein>
    <recommendedName>
        <fullName evidence="4">Integrase core domain containing protein</fullName>
    </recommendedName>
</protein>
<evidence type="ECO:0000256" key="1">
    <source>
        <dbReference type="SAM" id="MobiDB-lite"/>
    </source>
</evidence>
<evidence type="ECO:0000313" key="3">
    <source>
        <dbReference type="Proteomes" id="UP000011115"/>
    </source>
</evidence>
<dbReference type="Gramene" id="PGSC0003DMT400086617">
    <property type="protein sequence ID" value="PGSC0003DMT400086617"/>
    <property type="gene ID" value="PGSC0003DMG400036188"/>
</dbReference>
<accession>M1DC53</accession>
<proteinExistence type="predicted"/>
<evidence type="ECO:0000313" key="2">
    <source>
        <dbReference type="EnsemblPlants" id="PGSC0003DMT400086617"/>
    </source>
</evidence>
<feature type="region of interest" description="Disordered" evidence="1">
    <location>
        <begin position="1"/>
        <end position="59"/>
    </location>
</feature>
<organism evidence="2 3">
    <name type="scientific">Solanum tuberosum</name>
    <name type="common">Potato</name>
    <dbReference type="NCBI Taxonomy" id="4113"/>
    <lineage>
        <taxon>Eukaryota</taxon>
        <taxon>Viridiplantae</taxon>
        <taxon>Streptophyta</taxon>
        <taxon>Embryophyta</taxon>
        <taxon>Tracheophyta</taxon>
        <taxon>Spermatophyta</taxon>
        <taxon>Magnoliopsida</taxon>
        <taxon>eudicotyledons</taxon>
        <taxon>Gunneridae</taxon>
        <taxon>Pentapetalae</taxon>
        <taxon>asterids</taxon>
        <taxon>lamiids</taxon>
        <taxon>Solanales</taxon>
        <taxon>Solanaceae</taxon>
        <taxon>Solanoideae</taxon>
        <taxon>Solaneae</taxon>
        <taxon>Solanum</taxon>
    </lineage>
</organism>
<dbReference type="AlphaFoldDB" id="M1DC53"/>
<dbReference type="InParanoid" id="M1DC53"/>
<keyword evidence="3" id="KW-1185">Reference proteome</keyword>
<reference evidence="3" key="1">
    <citation type="journal article" date="2011" name="Nature">
        <title>Genome sequence and analysis of the tuber crop potato.</title>
        <authorList>
            <consortium name="The Potato Genome Sequencing Consortium"/>
        </authorList>
    </citation>
    <scope>NUCLEOTIDE SEQUENCE [LARGE SCALE GENOMIC DNA]</scope>
    <source>
        <strain evidence="3">cv. DM1-3 516 R44</strain>
    </source>
</reference>
<dbReference type="Proteomes" id="UP000011115">
    <property type="component" value="Unassembled WGS sequence"/>
</dbReference>
<name>M1DC53_SOLTU</name>